<dbReference type="FunFam" id="3.30.70.360:FF:000001">
    <property type="entry name" value="N-acetyldiaminopimelate deacetylase"/>
    <property type="match status" value="1"/>
</dbReference>
<protein>
    <submittedName>
        <fullName evidence="4">Amidohydrolase</fullName>
    </submittedName>
</protein>
<evidence type="ECO:0000256" key="2">
    <source>
        <dbReference type="PIRSR" id="PIRSR005962-1"/>
    </source>
</evidence>
<proteinExistence type="predicted"/>
<dbReference type="Proteomes" id="UP000824164">
    <property type="component" value="Unassembled WGS sequence"/>
</dbReference>
<reference evidence="4" key="1">
    <citation type="submission" date="2020-10" db="EMBL/GenBank/DDBJ databases">
        <authorList>
            <person name="Gilroy R."/>
        </authorList>
    </citation>
    <scope>NUCLEOTIDE SEQUENCE</scope>
    <source>
        <strain evidence="4">CHK187-14744</strain>
    </source>
</reference>
<dbReference type="InterPro" id="IPR036264">
    <property type="entry name" value="Bact_exopeptidase_dim_dom"/>
</dbReference>
<evidence type="ECO:0000259" key="3">
    <source>
        <dbReference type="Pfam" id="PF07687"/>
    </source>
</evidence>
<feature type="binding site" evidence="2">
    <location>
        <position position="112"/>
    </location>
    <ligand>
        <name>Mn(2+)</name>
        <dbReference type="ChEBI" id="CHEBI:29035"/>
        <label>2</label>
    </ligand>
</feature>
<dbReference type="InterPro" id="IPR017439">
    <property type="entry name" value="Amidohydrolase"/>
</dbReference>
<evidence type="ECO:0000313" key="4">
    <source>
        <dbReference type="EMBL" id="HIU03137.1"/>
    </source>
</evidence>
<dbReference type="Pfam" id="PF01546">
    <property type="entry name" value="Peptidase_M20"/>
    <property type="match status" value="1"/>
</dbReference>
<dbReference type="InterPro" id="IPR011650">
    <property type="entry name" value="Peptidase_M20_dimer"/>
</dbReference>
<dbReference type="AlphaFoldDB" id="A0A9D1KX74"/>
<feature type="binding site" evidence="2">
    <location>
        <position position="110"/>
    </location>
    <ligand>
        <name>Mn(2+)</name>
        <dbReference type="ChEBI" id="CHEBI:29035"/>
        <label>2</label>
    </ligand>
</feature>
<comment type="caution">
    <text evidence="4">The sequence shown here is derived from an EMBL/GenBank/DDBJ whole genome shotgun (WGS) entry which is preliminary data.</text>
</comment>
<dbReference type="GO" id="GO:0019877">
    <property type="term" value="P:diaminopimelate biosynthetic process"/>
    <property type="evidence" value="ECO:0007669"/>
    <property type="project" value="UniProtKB-ARBA"/>
</dbReference>
<dbReference type="SUPFAM" id="SSF55031">
    <property type="entry name" value="Bacterial exopeptidase dimerisation domain"/>
    <property type="match status" value="1"/>
</dbReference>
<keyword evidence="2" id="KW-0464">Manganese</keyword>
<feature type="binding site" evidence="2">
    <location>
        <position position="170"/>
    </location>
    <ligand>
        <name>Mn(2+)</name>
        <dbReference type="ChEBI" id="CHEBI:29035"/>
        <label>2</label>
    </ligand>
</feature>
<name>A0A9D1KX74_9FIRM</name>
<dbReference type="Gene3D" id="3.40.630.10">
    <property type="entry name" value="Zn peptidases"/>
    <property type="match status" value="1"/>
</dbReference>
<evidence type="ECO:0000256" key="1">
    <source>
        <dbReference type="ARBA" id="ARBA00022801"/>
    </source>
</evidence>
<dbReference type="InterPro" id="IPR002933">
    <property type="entry name" value="Peptidase_M20"/>
</dbReference>
<gene>
    <name evidence="4" type="ORF">IAB63_07790</name>
</gene>
<dbReference type="Pfam" id="PF07687">
    <property type="entry name" value="M20_dimer"/>
    <property type="match status" value="1"/>
</dbReference>
<feature type="binding site" evidence="2">
    <location>
        <position position="370"/>
    </location>
    <ligand>
        <name>Mn(2+)</name>
        <dbReference type="ChEBI" id="CHEBI:29035"/>
        <label>2</label>
    </ligand>
</feature>
<organism evidence="4 5">
    <name type="scientific">Candidatus Onthocola gallistercoris</name>
    <dbReference type="NCBI Taxonomy" id="2840876"/>
    <lineage>
        <taxon>Bacteria</taxon>
        <taxon>Bacillati</taxon>
        <taxon>Bacillota</taxon>
        <taxon>Bacilli</taxon>
        <taxon>Candidatus Onthocola</taxon>
    </lineage>
</organism>
<accession>A0A9D1KX74</accession>
<sequence>METCKEQIRWSLDQIDRLADICRCDVEEWQKQLHSIPEPGMKEYETSQFLREKLTEMEIPFQEIEPTGLVADFGHGSHCIALRADMDGLHIQEQTDLPWKSQHEGYMHACGHDGHMAALLGVAVLLKQYESSLNLRVRLIFQPSEENCQGAKHMIQAGALEDVEEIYGLHLFTDLPTGVISLDPGPRMAITDRFEVRLRGKGGHAGKPHQCVDATVAAAAVIMNLQTIVSRHLDPMEHAVLTVGHLTSGSQYNVIAETAEFEGTIRTFSEAVERDMKDTFCHTVRKTCEVYGVEAQIAYHPSEHPVVFNDPKRSVALKEDALKLWGSGVVKDIPAIMLGEDFSVYQSRIPGVFAFVGSGDPEKGCIYPNHHPAFCLDPQALYMALKVYLLYILHKNGEY</sequence>
<dbReference type="GO" id="GO:0046872">
    <property type="term" value="F:metal ion binding"/>
    <property type="evidence" value="ECO:0007669"/>
    <property type="project" value="UniProtKB-KW"/>
</dbReference>
<dbReference type="GO" id="GO:0050118">
    <property type="term" value="F:N-acetyldiaminopimelate deacetylase activity"/>
    <property type="evidence" value="ECO:0007669"/>
    <property type="project" value="UniProtKB-ARBA"/>
</dbReference>
<keyword evidence="1" id="KW-0378">Hydrolase</keyword>
<reference evidence="4" key="2">
    <citation type="journal article" date="2021" name="PeerJ">
        <title>Extensive microbial diversity within the chicken gut microbiome revealed by metagenomics and culture.</title>
        <authorList>
            <person name="Gilroy R."/>
            <person name="Ravi A."/>
            <person name="Getino M."/>
            <person name="Pursley I."/>
            <person name="Horton D.L."/>
            <person name="Alikhan N.F."/>
            <person name="Baker D."/>
            <person name="Gharbi K."/>
            <person name="Hall N."/>
            <person name="Watson M."/>
            <person name="Adriaenssens E.M."/>
            <person name="Foster-Nyarko E."/>
            <person name="Jarju S."/>
            <person name="Secka A."/>
            <person name="Antonio M."/>
            <person name="Oren A."/>
            <person name="Chaudhuri R.R."/>
            <person name="La Ragione R."/>
            <person name="Hildebrand F."/>
            <person name="Pallen M.J."/>
        </authorList>
    </citation>
    <scope>NUCLEOTIDE SEQUENCE</scope>
    <source>
        <strain evidence="4">CHK187-14744</strain>
    </source>
</reference>
<dbReference type="SUPFAM" id="SSF53187">
    <property type="entry name" value="Zn-dependent exopeptidases"/>
    <property type="match status" value="1"/>
</dbReference>
<dbReference type="PANTHER" id="PTHR11014:SF63">
    <property type="entry name" value="METALLOPEPTIDASE, PUTATIVE (AFU_ORTHOLOGUE AFUA_6G09600)-RELATED"/>
    <property type="match status" value="1"/>
</dbReference>
<evidence type="ECO:0000313" key="5">
    <source>
        <dbReference type="Proteomes" id="UP000824164"/>
    </source>
</evidence>
<dbReference type="PIRSF" id="PIRSF005962">
    <property type="entry name" value="Pept_M20D_amidohydro"/>
    <property type="match status" value="1"/>
</dbReference>
<dbReference type="NCBIfam" id="TIGR01891">
    <property type="entry name" value="amidohydrolases"/>
    <property type="match status" value="1"/>
</dbReference>
<dbReference type="PANTHER" id="PTHR11014">
    <property type="entry name" value="PEPTIDASE M20 FAMILY MEMBER"/>
    <property type="match status" value="1"/>
</dbReference>
<comment type="cofactor">
    <cofactor evidence="2">
        <name>Mn(2+)</name>
        <dbReference type="ChEBI" id="CHEBI:29035"/>
    </cofactor>
    <text evidence="2">The Mn(2+) ion enhances activity.</text>
</comment>
<dbReference type="EMBL" id="DVLT01000046">
    <property type="protein sequence ID" value="HIU03137.1"/>
    <property type="molecule type" value="Genomic_DNA"/>
</dbReference>
<feature type="binding site" evidence="2">
    <location>
        <position position="146"/>
    </location>
    <ligand>
        <name>Mn(2+)</name>
        <dbReference type="ChEBI" id="CHEBI:29035"/>
        <label>2</label>
    </ligand>
</feature>
<feature type="domain" description="Peptidase M20 dimerisation" evidence="3">
    <location>
        <begin position="194"/>
        <end position="273"/>
    </location>
</feature>
<keyword evidence="2" id="KW-0479">Metal-binding</keyword>
<dbReference type="Gene3D" id="3.30.70.360">
    <property type="match status" value="1"/>
</dbReference>